<reference evidence="2 3" key="1">
    <citation type="submission" date="2020-08" db="EMBL/GenBank/DDBJ databases">
        <title>Sequencing the genomes of 1000 actinobacteria strains.</title>
        <authorList>
            <person name="Klenk H.-P."/>
        </authorList>
    </citation>
    <scope>NUCLEOTIDE SEQUENCE [LARGE SCALE GENOMIC DNA]</scope>
    <source>
        <strain evidence="2 3">DSM 44593</strain>
    </source>
</reference>
<dbReference type="PANTHER" id="PTHR34107">
    <property type="entry name" value="SLL0198 PROTEIN-RELATED"/>
    <property type="match status" value="1"/>
</dbReference>
<dbReference type="Pfam" id="PF05685">
    <property type="entry name" value="Uma2"/>
    <property type="match status" value="1"/>
</dbReference>
<keyword evidence="2" id="KW-0540">Nuclease</keyword>
<proteinExistence type="predicted"/>
<dbReference type="EMBL" id="JACHLY010000001">
    <property type="protein sequence ID" value="MBB5997950.1"/>
    <property type="molecule type" value="Genomic_DNA"/>
</dbReference>
<dbReference type="InterPro" id="IPR008538">
    <property type="entry name" value="Uma2"/>
</dbReference>
<dbReference type="Proteomes" id="UP000578077">
    <property type="component" value="Unassembled WGS sequence"/>
</dbReference>
<evidence type="ECO:0000259" key="1">
    <source>
        <dbReference type="Pfam" id="PF05685"/>
    </source>
</evidence>
<keyword evidence="2" id="KW-0255">Endonuclease</keyword>
<dbReference type="Gene3D" id="3.90.1570.10">
    <property type="entry name" value="tt1808, chain A"/>
    <property type="match status" value="1"/>
</dbReference>
<dbReference type="PANTHER" id="PTHR34107:SF4">
    <property type="entry name" value="SLL1222 PROTEIN"/>
    <property type="match status" value="1"/>
</dbReference>
<dbReference type="InterPro" id="IPR012296">
    <property type="entry name" value="Nuclease_put_TT1808"/>
</dbReference>
<comment type="caution">
    <text evidence="2">The sequence shown here is derived from an EMBL/GenBank/DDBJ whole genome shotgun (WGS) entry which is preliminary data.</text>
</comment>
<dbReference type="InterPro" id="IPR011335">
    <property type="entry name" value="Restrct_endonuc-II-like"/>
</dbReference>
<dbReference type="RefSeq" id="WP_184634128.1">
    <property type="nucleotide sequence ID" value="NZ_BAABKT010000023.1"/>
</dbReference>
<dbReference type="GO" id="GO:0004519">
    <property type="term" value="F:endonuclease activity"/>
    <property type="evidence" value="ECO:0007669"/>
    <property type="project" value="UniProtKB-KW"/>
</dbReference>
<evidence type="ECO:0000313" key="3">
    <source>
        <dbReference type="Proteomes" id="UP000578077"/>
    </source>
</evidence>
<organism evidence="2 3">
    <name type="scientific">Streptomonospora salina</name>
    <dbReference type="NCBI Taxonomy" id="104205"/>
    <lineage>
        <taxon>Bacteria</taxon>
        <taxon>Bacillati</taxon>
        <taxon>Actinomycetota</taxon>
        <taxon>Actinomycetes</taxon>
        <taxon>Streptosporangiales</taxon>
        <taxon>Nocardiopsidaceae</taxon>
        <taxon>Streptomonospora</taxon>
    </lineage>
</organism>
<gene>
    <name evidence="2" type="ORF">HNR25_001701</name>
</gene>
<evidence type="ECO:0000313" key="2">
    <source>
        <dbReference type="EMBL" id="MBB5997950.1"/>
    </source>
</evidence>
<keyword evidence="3" id="KW-1185">Reference proteome</keyword>
<protein>
    <submittedName>
        <fullName evidence="2">Uma2 family endonuclease</fullName>
    </submittedName>
</protein>
<dbReference type="AlphaFoldDB" id="A0A841EBT9"/>
<sequence>MSIGKPDPPAGRLTVQDLARTPDDGRRYELADGKLDVSPAPVFLHTLIEGRLCTHLGSVAPSEFAVLPGAGINLTADRTRHRVPDPAVIRLSDADHPYLTRPPALAVEVVSPESVFRDNHTKRREYAEFGIESYWIVAPEKEGIMEFRLDDDQYVETAQVYGDDVFETDFPFPLKIVPTWLTADGPWKRHIGGE</sequence>
<dbReference type="CDD" id="cd06260">
    <property type="entry name" value="DUF820-like"/>
    <property type="match status" value="1"/>
</dbReference>
<feature type="domain" description="Putative restriction endonuclease" evidence="1">
    <location>
        <begin position="16"/>
        <end position="164"/>
    </location>
</feature>
<name>A0A841EBT9_9ACTN</name>
<accession>A0A841EBT9</accession>
<dbReference type="SUPFAM" id="SSF52980">
    <property type="entry name" value="Restriction endonuclease-like"/>
    <property type="match status" value="1"/>
</dbReference>
<keyword evidence="2" id="KW-0378">Hydrolase</keyword>